<dbReference type="Proteomes" id="UP001321492">
    <property type="component" value="Unassembled WGS sequence"/>
</dbReference>
<dbReference type="SUPFAM" id="SSF55021">
    <property type="entry name" value="ACT-like"/>
    <property type="match status" value="2"/>
</dbReference>
<evidence type="ECO:0000313" key="2">
    <source>
        <dbReference type="EMBL" id="MDJ1158136.1"/>
    </source>
</evidence>
<dbReference type="PANTHER" id="PTHR34875:SF6">
    <property type="entry name" value="UPF0237 PROTEIN MJ1558"/>
    <property type="match status" value="1"/>
</dbReference>
<dbReference type="EMBL" id="JASJEV010000004">
    <property type="protein sequence ID" value="MDJ1158136.1"/>
    <property type="molecule type" value="Genomic_DNA"/>
</dbReference>
<dbReference type="Gene3D" id="3.30.70.260">
    <property type="match status" value="2"/>
</dbReference>
<dbReference type="PANTHER" id="PTHR34875">
    <property type="entry name" value="UPF0237 PROTEIN MJ1558"/>
    <property type="match status" value="1"/>
</dbReference>
<sequence>MTSIALVSILAADRVGLVAAVADRLFGAGVNLRDTTFAVLGAGAEFTAVCELPSGVSTGDIEEGLKALPELAGAQVHVVPYAFDPAPVGTGRVTHRVTVSGGDQLGLVARLSEIFTQYGANIVRLEARKLTEEEGGLYVTRFAVSIPPERADLCLAAVGNTAGSLGLSSQIESSTL</sequence>
<proteinExistence type="predicted"/>
<feature type="domain" description="ACT" evidence="1">
    <location>
        <begin position="96"/>
        <end position="172"/>
    </location>
</feature>
<dbReference type="InterPro" id="IPR002912">
    <property type="entry name" value="ACT_dom"/>
</dbReference>
<dbReference type="CDD" id="cd02116">
    <property type="entry name" value="ACT"/>
    <property type="match status" value="1"/>
</dbReference>
<comment type="caution">
    <text evidence="2">The sequence shown here is derived from an EMBL/GenBank/DDBJ whole genome shotgun (WGS) entry which is preliminary data.</text>
</comment>
<evidence type="ECO:0000259" key="1">
    <source>
        <dbReference type="PROSITE" id="PS51671"/>
    </source>
</evidence>
<dbReference type="InterPro" id="IPR045865">
    <property type="entry name" value="ACT-like_dom_sf"/>
</dbReference>
<protein>
    <submittedName>
        <fullName evidence="2">Amino acid-binding protein</fullName>
    </submittedName>
</protein>
<accession>A0ABT7AFI5</accession>
<name>A0ABT7AFI5_9HYPH</name>
<keyword evidence="3" id="KW-1185">Reference proteome</keyword>
<dbReference type="RefSeq" id="WP_283740137.1">
    <property type="nucleotide sequence ID" value="NZ_JASJEV010000004.1"/>
</dbReference>
<dbReference type="PROSITE" id="PS51671">
    <property type="entry name" value="ACT"/>
    <property type="match status" value="1"/>
</dbReference>
<dbReference type="InterPro" id="IPR050990">
    <property type="entry name" value="UPF0237/GcvR_regulator"/>
</dbReference>
<organism evidence="2 3">
    <name type="scientific">Chelatococcus albus</name>
    <dbReference type="NCBI Taxonomy" id="3047466"/>
    <lineage>
        <taxon>Bacteria</taxon>
        <taxon>Pseudomonadati</taxon>
        <taxon>Pseudomonadota</taxon>
        <taxon>Alphaproteobacteria</taxon>
        <taxon>Hyphomicrobiales</taxon>
        <taxon>Chelatococcaceae</taxon>
        <taxon>Chelatococcus</taxon>
    </lineage>
</organism>
<evidence type="ECO:0000313" key="3">
    <source>
        <dbReference type="Proteomes" id="UP001321492"/>
    </source>
</evidence>
<reference evidence="2 3" key="1">
    <citation type="submission" date="2023-05" db="EMBL/GenBank/DDBJ databases">
        <title>Chelatococcus sp. nov., a moderately thermophilic bacterium isolated from hot spring microbial mat.</title>
        <authorList>
            <person name="Hu C.-J."/>
            <person name="Li W.-J."/>
        </authorList>
    </citation>
    <scope>NUCLEOTIDE SEQUENCE [LARGE SCALE GENOMIC DNA]</scope>
    <source>
        <strain evidence="2 3">SYSU G07232</strain>
    </source>
</reference>
<gene>
    <name evidence="2" type="ORF">QNA08_07815</name>
</gene>